<protein>
    <recommendedName>
        <fullName evidence="7">Probable enoyl-CoA hydratase, mitochondrial</fullName>
        <ecNumber evidence="2">4.2.1.17</ecNumber>
    </recommendedName>
</protein>
<evidence type="ECO:0000256" key="6">
    <source>
        <dbReference type="ARBA" id="ARBA00023239"/>
    </source>
</evidence>
<keyword evidence="10" id="KW-1185">Reference proteome</keyword>
<dbReference type="PANTHER" id="PTHR11941">
    <property type="entry name" value="ENOYL-COA HYDRATASE-RELATED"/>
    <property type="match status" value="1"/>
</dbReference>
<dbReference type="PANTHER" id="PTHR11941:SF54">
    <property type="entry name" value="ENOYL-COA HYDRATASE, MITOCHONDRIAL"/>
    <property type="match status" value="1"/>
</dbReference>
<dbReference type="EMBL" id="ML992502">
    <property type="protein sequence ID" value="KAF2226290.1"/>
    <property type="molecule type" value="Genomic_DNA"/>
</dbReference>
<evidence type="ECO:0000256" key="7">
    <source>
        <dbReference type="ARBA" id="ARBA00073937"/>
    </source>
</evidence>
<gene>
    <name evidence="9" type="ORF">BDZ85DRAFT_48441</name>
</gene>
<dbReference type="FunFam" id="3.90.226.10:FF:000019">
    <property type="entry name" value="Enoyl-CoA hydratase, mitochondrial"/>
    <property type="match status" value="1"/>
</dbReference>
<dbReference type="AlphaFoldDB" id="A0A6A6GLA1"/>
<evidence type="ECO:0000313" key="9">
    <source>
        <dbReference type="EMBL" id="KAF2226290.1"/>
    </source>
</evidence>
<keyword evidence="6" id="KW-0456">Lyase</keyword>
<reference evidence="10" key="1">
    <citation type="journal article" date="2020" name="Stud. Mycol.">
        <title>101 Dothideomycetes genomes: A test case for predicting lifestyles and emergence of pathogens.</title>
        <authorList>
            <person name="Haridas S."/>
            <person name="Albert R."/>
            <person name="Binder M."/>
            <person name="Bloem J."/>
            <person name="LaButti K."/>
            <person name="Salamov A."/>
            <person name="Andreopoulos B."/>
            <person name="Baker S."/>
            <person name="Barry K."/>
            <person name="Bills G."/>
            <person name="Bluhm B."/>
            <person name="Cannon C."/>
            <person name="Castanera R."/>
            <person name="Culley D."/>
            <person name="Daum C."/>
            <person name="Ezra D."/>
            <person name="Gonzalez J."/>
            <person name="Henrissat B."/>
            <person name="Kuo A."/>
            <person name="Liang C."/>
            <person name="Lipzen A."/>
            <person name="Lutzoni F."/>
            <person name="Magnuson J."/>
            <person name="Mondo S."/>
            <person name="Nolan M."/>
            <person name="Ohm R."/>
            <person name="Pangilinan J."/>
            <person name="Park H.-J."/>
            <person name="Ramirez L."/>
            <person name="Alfaro M."/>
            <person name="Sun H."/>
            <person name="Tritt A."/>
            <person name="Yoshinaga Y."/>
            <person name="Zwiers L.-H."/>
            <person name="Turgeon B."/>
            <person name="Goodwin S."/>
            <person name="Spatafora J."/>
            <person name="Crous P."/>
            <person name="Grigoriev I."/>
        </authorList>
    </citation>
    <scope>NUCLEOTIDE SEQUENCE [LARGE SCALE GENOMIC DNA]</scope>
    <source>
        <strain evidence="10">CECT 20119</strain>
    </source>
</reference>
<dbReference type="Proteomes" id="UP000799538">
    <property type="component" value="Unassembled WGS sequence"/>
</dbReference>
<evidence type="ECO:0000256" key="3">
    <source>
        <dbReference type="ARBA" id="ARBA00022832"/>
    </source>
</evidence>
<dbReference type="GO" id="GO:0006635">
    <property type="term" value="P:fatty acid beta-oxidation"/>
    <property type="evidence" value="ECO:0007669"/>
    <property type="project" value="TreeGrafter"/>
</dbReference>
<dbReference type="PROSITE" id="PS00166">
    <property type="entry name" value="ENOYL_COA_HYDRATASE"/>
    <property type="match status" value="1"/>
</dbReference>
<evidence type="ECO:0000256" key="1">
    <source>
        <dbReference type="ARBA" id="ARBA00005254"/>
    </source>
</evidence>
<name>A0A6A6GLA1_9PEZI</name>
<dbReference type="InterPro" id="IPR001753">
    <property type="entry name" value="Enoyl-CoA_hydra/iso"/>
</dbReference>
<dbReference type="InterPro" id="IPR018376">
    <property type="entry name" value="Enoyl-CoA_hyd/isom_CS"/>
</dbReference>
<evidence type="ECO:0000256" key="2">
    <source>
        <dbReference type="ARBA" id="ARBA00012076"/>
    </source>
</evidence>
<sequence>MAAPRSLLSPLTRTTRLPPSFRPYTIPRRLSSTSLPTYEHITLTTPAPKVGQITLNRPKALNALCTPLINDLNSALATLRTNPDIHAVVLTGSPKAFAAGADIKEMAPLTFAQAYRDDFILNWSDLTLFPKPIIAAVNGYALGGGCELAMMCDIIYAHRGATFGQPEIKLGVIPGAGGSQRLTRAVGKSKAMEIILTGENFSGEEAERWGLVSKVFETPEETVEAAVRTAGKIAGFSRVAVKAGKEVVNKSQDLGLRDGVEFERRVFHGLFGSQDQKEGMEAFAGKRKAEWRHE</sequence>
<evidence type="ECO:0000313" key="10">
    <source>
        <dbReference type="Proteomes" id="UP000799538"/>
    </source>
</evidence>
<comment type="similarity">
    <text evidence="1 8">Belongs to the enoyl-CoA hydratase/isomerase family.</text>
</comment>
<dbReference type="SUPFAM" id="SSF52096">
    <property type="entry name" value="ClpP/crotonase"/>
    <property type="match status" value="1"/>
</dbReference>
<keyword evidence="5" id="KW-0443">Lipid metabolism</keyword>
<keyword evidence="4" id="KW-0843">Virulence</keyword>
<dbReference type="Gene3D" id="3.90.226.10">
    <property type="entry name" value="2-enoyl-CoA Hydratase, Chain A, domain 1"/>
    <property type="match status" value="1"/>
</dbReference>
<dbReference type="Gene3D" id="1.10.12.10">
    <property type="entry name" value="Lyase 2-enoyl-coa Hydratase, Chain A, domain 2"/>
    <property type="match status" value="1"/>
</dbReference>
<dbReference type="GO" id="GO:0004300">
    <property type="term" value="F:enoyl-CoA hydratase activity"/>
    <property type="evidence" value="ECO:0007669"/>
    <property type="project" value="UniProtKB-EC"/>
</dbReference>
<keyword evidence="3" id="KW-0276">Fatty acid metabolism</keyword>
<evidence type="ECO:0000256" key="5">
    <source>
        <dbReference type="ARBA" id="ARBA00023098"/>
    </source>
</evidence>
<dbReference type="CDD" id="cd06558">
    <property type="entry name" value="crotonase-like"/>
    <property type="match status" value="1"/>
</dbReference>
<dbReference type="InterPro" id="IPR014748">
    <property type="entry name" value="Enoyl-CoA_hydra_C"/>
</dbReference>
<accession>A0A6A6GLA1</accession>
<dbReference type="GO" id="GO:0005739">
    <property type="term" value="C:mitochondrion"/>
    <property type="evidence" value="ECO:0007669"/>
    <property type="project" value="TreeGrafter"/>
</dbReference>
<dbReference type="OrthoDB" id="2018133at2759"/>
<dbReference type="FunFam" id="1.10.12.10:FF:000001">
    <property type="entry name" value="Probable enoyl-CoA hydratase, mitochondrial"/>
    <property type="match status" value="1"/>
</dbReference>
<organism evidence="9 10">
    <name type="scientific">Elsinoe ampelina</name>
    <dbReference type="NCBI Taxonomy" id="302913"/>
    <lineage>
        <taxon>Eukaryota</taxon>
        <taxon>Fungi</taxon>
        <taxon>Dikarya</taxon>
        <taxon>Ascomycota</taxon>
        <taxon>Pezizomycotina</taxon>
        <taxon>Dothideomycetes</taxon>
        <taxon>Dothideomycetidae</taxon>
        <taxon>Myriangiales</taxon>
        <taxon>Elsinoaceae</taxon>
        <taxon>Elsinoe</taxon>
    </lineage>
</organism>
<dbReference type="EC" id="4.2.1.17" evidence="2"/>
<evidence type="ECO:0000256" key="4">
    <source>
        <dbReference type="ARBA" id="ARBA00023026"/>
    </source>
</evidence>
<dbReference type="InterPro" id="IPR029045">
    <property type="entry name" value="ClpP/crotonase-like_dom_sf"/>
</dbReference>
<dbReference type="Pfam" id="PF00378">
    <property type="entry name" value="ECH_1"/>
    <property type="match status" value="1"/>
</dbReference>
<proteinExistence type="inferred from homology"/>
<evidence type="ECO:0000256" key="8">
    <source>
        <dbReference type="RuleBase" id="RU003707"/>
    </source>
</evidence>